<sequence length="208" mass="23173">MSRRHAREAHHRQCMPSGDHADESLRARSSTPSRQGWSNRRVLLLNASFEPLTTVPARRAIILVLRGRAEVLHPDASGMIIHAADGPIPVPSVIRLTTYVRVPYIARVPLTRTTLMQRDRNRCGYCGGRADTIDHVIPRSRGGAHAWENCVACCTRCNHRKADKLLSEIGWTLAAPLRAPAGRHWHLVSKIRAHDPVWSDYVPALASA</sequence>
<reference evidence="3" key="1">
    <citation type="submission" date="2020-09" db="EMBL/GenBank/DDBJ databases">
        <title>Hoyosella lacisalsi sp. nov., a halotolerant actinobacterium isolated from soil of Lake Gudzhirganskoe.</title>
        <authorList>
            <person name="Yang Q."/>
            <person name="Guo P.Y."/>
            <person name="Liu S.W."/>
            <person name="Li F.N."/>
            <person name="Sun C.H."/>
        </authorList>
    </citation>
    <scope>NUCLEOTIDE SEQUENCE</scope>
    <source>
        <strain evidence="3">G463</strain>
    </source>
</reference>
<dbReference type="Pfam" id="PF14279">
    <property type="entry name" value="HNH_5"/>
    <property type="match status" value="1"/>
</dbReference>
<keyword evidence="4" id="KW-1185">Reference proteome</keyword>
<feature type="compositionally biased region" description="Basic residues" evidence="1">
    <location>
        <begin position="1"/>
        <end position="13"/>
    </location>
</feature>
<organism evidence="3 4">
    <name type="scientific">Lolliginicoccus lacisalsi</name>
    <dbReference type="NCBI Taxonomy" id="2742202"/>
    <lineage>
        <taxon>Bacteria</taxon>
        <taxon>Bacillati</taxon>
        <taxon>Actinomycetota</taxon>
        <taxon>Actinomycetes</taxon>
        <taxon>Mycobacteriales</taxon>
        <taxon>Hoyosellaceae</taxon>
        <taxon>Lolliginicoccus</taxon>
    </lineage>
</organism>
<evidence type="ECO:0000259" key="2">
    <source>
        <dbReference type="SMART" id="SM00507"/>
    </source>
</evidence>
<name>A0A927PK73_9ACTN</name>
<evidence type="ECO:0000256" key="1">
    <source>
        <dbReference type="SAM" id="MobiDB-lite"/>
    </source>
</evidence>
<dbReference type="InterPro" id="IPR052892">
    <property type="entry name" value="NA-targeting_endonuclease"/>
</dbReference>
<dbReference type="InterPro" id="IPR003615">
    <property type="entry name" value="HNH_nuc"/>
</dbReference>
<comment type="caution">
    <text evidence="3">The sequence shown here is derived from an EMBL/GenBank/DDBJ whole genome shotgun (WGS) entry which is preliminary data.</text>
</comment>
<keyword evidence="3" id="KW-0540">Nuclease</keyword>
<feature type="domain" description="HNH nuclease" evidence="2">
    <location>
        <begin position="110"/>
        <end position="159"/>
    </location>
</feature>
<gene>
    <name evidence="3" type="ORF">HT102_04265</name>
</gene>
<dbReference type="CDD" id="cd00085">
    <property type="entry name" value="HNHc"/>
    <property type="match status" value="1"/>
</dbReference>
<dbReference type="Proteomes" id="UP000642993">
    <property type="component" value="Unassembled WGS sequence"/>
</dbReference>
<dbReference type="PANTHER" id="PTHR33877:SF2">
    <property type="entry name" value="OS07G0170200 PROTEIN"/>
    <property type="match status" value="1"/>
</dbReference>
<evidence type="ECO:0000313" key="3">
    <source>
        <dbReference type="EMBL" id="MBD8505700.1"/>
    </source>
</evidence>
<dbReference type="InterPro" id="IPR029471">
    <property type="entry name" value="HNH_5"/>
</dbReference>
<feature type="region of interest" description="Disordered" evidence="1">
    <location>
        <begin position="1"/>
        <end position="34"/>
    </location>
</feature>
<dbReference type="PANTHER" id="PTHR33877">
    <property type="entry name" value="SLL1193 PROTEIN"/>
    <property type="match status" value="1"/>
</dbReference>
<keyword evidence="3" id="KW-0255">Endonuclease</keyword>
<protein>
    <submittedName>
        <fullName evidence="3">HNH endonuclease</fullName>
    </submittedName>
</protein>
<dbReference type="EMBL" id="JACYWE010000002">
    <property type="protein sequence ID" value="MBD8505700.1"/>
    <property type="molecule type" value="Genomic_DNA"/>
</dbReference>
<evidence type="ECO:0000313" key="4">
    <source>
        <dbReference type="Proteomes" id="UP000642993"/>
    </source>
</evidence>
<dbReference type="Gene3D" id="1.10.30.50">
    <property type="match status" value="1"/>
</dbReference>
<proteinExistence type="predicted"/>
<accession>A0A927PK73</accession>
<keyword evidence="3" id="KW-0378">Hydrolase</keyword>
<dbReference type="GO" id="GO:0004519">
    <property type="term" value="F:endonuclease activity"/>
    <property type="evidence" value="ECO:0007669"/>
    <property type="project" value="UniProtKB-KW"/>
</dbReference>
<dbReference type="AlphaFoldDB" id="A0A927PK73"/>
<dbReference type="SMART" id="SM00507">
    <property type="entry name" value="HNHc"/>
    <property type="match status" value="1"/>
</dbReference>
<dbReference type="FunFam" id="1.10.30.50:FF:000001">
    <property type="entry name" value="HNH endonuclease"/>
    <property type="match status" value="1"/>
</dbReference>